<dbReference type="InterPro" id="IPR011040">
    <property type="entry name" value="Sialidase"/>
</dbReference>
<dbReference type="RefSeq" id="WP_189349205.1">
    <property type="nucleotide sequence ID" value="NZ_BMXK01000004.1"/>
</dbReference>
<dbReference type="Proteomes" id="UP000642819">
    <property type="component" value="Unassembled WGS sequence"/>
</dbReference>
<evidence type="ECO:0000256" key="3">
    <source>
        <dbReference type="ARBA" id="ARBA00012733"/>
    </source>
</evidence>
<name>A0ABQ3GHE4_9MICC</name>
<proteinExistence type="inferred from homology"/>
<dbReference type="Pfam" id="PF13088">
    <property type="entry name" value="BNR_2"/>
    <property type="match status" value="1"/>
</dbReference>
<dbReference type="PANTHER" id="PTHR10628">
    <property type="entry name" value="SIALIDASE"/>
    <property type="match status" value="1"/>
</dbReference>
<evidence type="ECO:0000313" key="6">
    <source>
        <dbReference type="EMBL" id="GHD04467.1"/>
    </source>
</evidence>
<evidence type="ECO:0000256" key="1">
    <source>
        <dbReference type="ARBA" id="ARBA00000427"/>
    </source>
</evidence>
<evidence type="ECO:0000256" key="4">
    <source>
        <dbReference type="SAM" id="MobiDB-lite"/>
    </source>
</evidence>
<feature type="region of interest" description="Disordered" evidence="4">
    <location>
        <begin position="254"/>
        <end position="273"/>
    </location>
</feature>
<protein>
    <recommendedName>
        <fullName evidence="3">exo-alpha-sialidase</fullName>
        <ecNumber evidence="3">3.2.1.18</ecNumber>
    </recommendedName>
</protein>
<comment type="caution">
    <text evidence="6">The sequence shown here is derived from an EMBL/GenBank/DDBJ whole genome shotgun (WGS) entry which is preliminary data.</text>
</comment>
<dbReference type="Gene3D" id="2.120.10.10">
    <property type="match status" value="1"/>
</dbReference>
<comment type="similarity">
    <text evidence="2">Belongs to the glycosyl hydrolase 33 family.</text>
</comment>
<feature type="domain" description="Sialidase" evidence="5">
    <location>
        <begin position="59"/>
        <end position="335"/>
    </location>
</feature>
<dbReference type="PANTHER" id="PTHR10628:SF30">
    <property type="entry name" value="EXO-ALPHA-SIALIDASE"/>
    <property type="match status" value="1"/>
</dbReference>
<dbReference type="EMBL" id="BMXK01000004">
    <property type="protein sequence ID" value="GHD04467.1"/>
    <property type="molecule type" value="Genomic_DNA"/>
</dbReference>
<accession>A0ABQ3GHE4</accession>
<dbReference type="InterPro" id="IPR036278">
    <property type="entry name" value="Sialidase_sf"/>
</dbReference>
<dbReference type="EC" id="3.2.1.18" evidence="3"/>
<keyword evidence="7" id="KW-1185">Reference proteome</keyword>
<dbReference type="SUPFAM" id="SSF50939">
    <property type="entry name" value="Sialidases"/>
    <property type="match status" value="1"/>
</dbReference>
<comment type="catalytic activity">
    <reaction evidence="1">
        <text>Hydrolysis of alpha-(2-&gt;3)-, alpha-(2-&gt;6)-, alpha-(2-&gt;8)- glycosidic linkages of terminal sialic acid residues in oligosaccharides, glycoproteins, glycolipids, colominic acid and synthetic substrates.</text>
        <dbReference type="EC" id="3.2.1.18"/>
    </reaction>
</comment>
<sequence length="535" mass="54946">MPADPGPGPAAVEEVVLASRGLGGYRQYRIPALARTGTGALLAVYDGRPTLDDLPSPCDLLMRRSDDGGRTWGAQQVLRTGTGLEGFGDASLIADPGSGSGSGSGSGRILCFHAATTRWGFFESEEGLDATQHVDVSVSDDDGRTWSHRRLTSQLKSPGIRSIFAASGTGTRIDAGPHRGRLLQACVVLLSTGRIAAAVARSDDHGDTWALGEPLRPSAAGAHTNESSVAALADGTVLLQSRCTPHRLAAVSHDGGASFSVPEPEAGLPDPSDNGSVLALDGGGLAATHNAHSHLRRRTAISHRATGGPWEEAVVLCPGASGYSTAVALDGGRLGVFYERGAYEELVFAAVPLGVVTAPAAPSEEPAARPVPGWPRLFAEVVPRSITSAPPARWSLVQEHAVLGRADGGYGPAGKEVGQVGAQVLASRADLLANYGPPEPGVQPGDTVTYSAAVRNRGPATVAVRPAGDLAGESRIVPPGGSAVWMHLNHVFPVPGPTSPAPGADGWPVPAPETLDIEWLVEPVPACRAPAQDAP</sequence>
<reference evidence="7" key="1">
    <citation type="journal article" date="2019" name="Int. J. Syst. Evol. Microbiol.">
        <title>The Global Catalogue of Microorganisms (GCM) 10K type strain sequencing project: providing services to taxonomists for standard genome sequencing and annotation.</title>
        <authorList>
            <consortium name="The Broad Institute Genomics Platform"/>
            <consortium name="The Broad Institute Genome Sequencing Center for Infectious Disease"/>
            <person name="Wu L."/>
            <person name="Ma J."/>
        </authorList>
    </citation>
    <scope>NUCLEOTIDE SEQUENCE [LARGE SCALE GENOMIC DNA]</scope>
    <source>
        <strain evidence="7">KCTC 19466</strain>
    </source>
</reference>
<evidence type="ECO:0000256" key="2">
    <source>
        <dbReference type="ARBA" id="ARBA00009348"/>
    </source>
</evidence>
<evidence type="ECO:0000259" key="5">
    <source>
        <dbReference type="Pfam" id="PF13088"/>
    </source>
</evidence>
<dbReference type="InterPro" id="IPR026856">
    <property type="entry name" value="Sialidase_fam"/>
</dbReference>
<evidence type="ECO:0000313" key="7">
    <source>
        <dbReference type="Proteomes" id="UP000642819"/>
    </source>
</evidence>
<dbReference type="CDD" id="cd15482">
    <property type="entry name" value="Sialidase_non-viral"/>
    <property type="match status" value="1"/>
</dbReference>
<gene>
    <name evidence="6" type="ORF">GCM10008096_11830</name>
</gene>
<organism evidence="6 7">
    <name type="scientific">Zhihengliuella salsuginis</name>
    <dbReference type="NCBI Taxonomy" id="578222"/>
    <lineage>
        <taxon>Bacteria</taxon>
        <taxon>Bacillati</taxon>
        <taxon>Actinomycetota</taxon>
        <taxon>Actinomycetes</taxon>
        <taxon>Micrococcales</taxon>
        <taxon>Micrococcaceae</taxon>
        <taxon>Zhihengliuella</taxon>
    </lineage>
</organism>